<protein>
    <submittedName>
        <fullName evidence="1">9546_t:CDS:1</fullName>
    </submittedName>
</protein>
<accession>A0ACA9L290</accession>
<dbReference type="Proteomes" id="UP000789366">
    <property type="component" value="Unassembled WGS sequence"/>
</dbReference>
<dbReference type="EMBL" id="CAJVPW010002314">
    <property type="protein sequence ID" value="CAG8503547.1"/>
    <property type="molecule type" value="Genomic_DNA"/>
</dbReference>
<gene>
    <name evidence="1" type="ORF">SPELUC_LOCUS3128</name>
</gene>
<evidence type="ECO:0000313" key="2">
    <source>
        <dbReference type="Proteomes" id="UP000789366"/>
    </source>
</evidence>
<reference evidence="1" key="1">
    <citation type="submission" date="2021-06" db="EMBL/GenBank/DDBJ databases">
        <authorList>
            <person name="Kallberg Y."/>
            <person name="Tangrot J."/>
            <person name="Rosling A."/>
        </authorList>
    </citation>
    <scope>NUCLEOTIDE SEQUENCE</scope>
    <source>
        <strain evidence="1">28 12/20/2015</strain>
    </source>
</reference>
<name>A0ACA9L290_9GLOM</name>
<sequence length="134" mass="15751">MYFGPGIKSEDRKEFWHGTIWSESPLFSDNTQKITLLDIIFCNDNHFVKICTRKLWKNKKIQKRGFGGWNLNKDNNNLDSDLYKAYCEEFNMFGTLNTCKVLFFDYISYVVMEDNDDNPSVEHNEAANSQVKVQ</sequence>
<proteinExistence type="predicted"/>
<comment type="caution">
    <text evidence="1">The sequence shown here is derived from an EMBL/GenBank/DDBJ whole genome shotgun (WGS) entry which is preliminary data.</text>
</comment>
<evidence type="ECO:0000313" key="1">
    <source>
        <dbReference type="EMBL" id="CAG8503547.1"/>
    </source>
</evidence>
<keyword evidence="2" id="KW-1185">Reference proteome</keyword>
<feature type="non-terminal residue" evidence="1">
    <location>
        <position position="134"/>
    </location>
</feature>
<organism evidence="1 2">
    <name type="scientific">Cetraspora pellucida</name>
    <dbReference type="NCBI Taxonomy" id="1433469"/>
    <lineage>
        <taxon>Eukaryota</taxon>
        <taxon>Fungi</taxon>
        <taxon>Fungi incertae sedis</taxon>
        <taxon>Mucoromycota</taxon>
        <taxon>Glomeromycotina</taxon>
        <taxon>Glomeromycetes</taxon>
        <taxon>Diversisporales</taxon>
        <taxon>Gigasporaceae</taxon>
        <taxon>Cetraspora</taxon>
    </lineage>
</organism>